<name>C0RC41_9SPIR</name>
<proteinExistence type="predicted"/>
<dbReference type="HOGENOM" id="CLU_3180919_0_0_12"/>
<dbReference type="AlphaFoldDB" id="C0RC41"/>
<organism evidence="1 2">
    <name type="scientific">Borreliella spielmanii A14S</name>
    <dbReference type="NCBI Taxonomy" id="498742"/>
    <lineage>
        <taxon>Bacteria</taxon>
        <taxon>Pseudomonadati</taxon>
        <taxon>Spirochaetota</taxon>
        <taxon>Spirochaetia</taxon>
        <taxon>Spirochaetales</taxon>
        <taxon>Borreliaceae</taxon>
        <taxon>Borreliella</taxon>
    </lineage>
</organism>
<protein>
    <submittedName>
        <fullName evidence="1">Uncharacterized protein</fullName>
    </submittedName>
</protein>
<geneLocation type="plasmid" evidence="1 2">
    <name>A14S_lp54</name>
</geneLocation>
<keyword evidence="1" id="KW-0614">Plasmid</keyword>
<accession>C0RC41</accession>
<dbReference type="EMBL" id="CP001469">
    <property type="protein sequence ID" value="ACN53349.1"/>
    <property type="molecule type" value="Genomic_DNA"/>
</dbReference>
<gene>
    <name evidence="1" type="ORF">BSPA14S_A0032</name>
</gene>
<evidence type="ECO:0000313" key="2">
    <source>
        <dbReference type="Proteomes" id="UP000003481"/>
    </source>
</evidence>
<dbReference type="Proteomes" id="UP000003481">
    <property type="component" value="Plasmid A14S_lp54"/>
</dbReference>
<sequence>MFFIQAKKRYKLILKLQIGSQDPICSFKEVFNELLIYNNKQVYISL</sequence>
<reference evidence="1 2" key="1">
    <citation type="journal article" date="2012" name="J. Bacteriol.">
        <title>Whole-Genome Sequences of Borrelia bissettii, Borrelia valaisiana, and Borrelia spielmanii.</title>
        <authorList>
            <person name="Schutzer S.E."/>
            <person name="Fraser-Liggett C.M."/>
            <person name="Qiu W.G."/>
            <person name="Kraiczy P."/>
            <person name="Mongodin E.F."/>
            <person name="Dunn J.J."/>
            <person name="Luft B.J."/>
            <person name="Casjens S.R."/>
        </authorList>
    </citation>
    <scope>NUCLEOTIDE SEQUENCE [LARGE SCALE GENOMIC DNA]</scope>
    <source>
        <strain evidence="1 2">A14S</strain>
        <plasmid evidence="1 2">A14S_lp54</plasmid>
    </source>
</reference>
<evidence type="ECO:0000313" key="1">
    <source>
        <dbReference type="EMBL" id="ACN53349.1"/>
    </source>
</evidence>